<evidence type="ECO:0000259" key="3">
    <source>
        <dbReference type="Pfam" id="PF03070"/>
    </source>
</evidence>
<gene>
    <name evidence="4" type="ORF">AMON00008_LOCUS58334</name>
</gene>
<reference evidence="4" key="1">
    <citation type="submission" date="2021-01" db="EMBL/GenBank/DDBJ databases">
        <authorList>
            <person name="Corre E."/>
            <person name="Pelletier E."/>
            <person name="Niang G."/>
            <person name="Scheremetjew M."/>
            <person name="Finn R."/>
            <person name="Kale V."/>
            <person name="Holt S."/>
            <person name="Cochrane G."/>
            <person name="Meng A."/>
            <person name="Brown T."/>
            <person name="Cohen L."/>
        </authorList>
    </citation>
    <scope>NUCLEOTIDE SEQUENCE</scope>
    <source>
        <strain evidence="4">CCMP3105</strain>
    </source>
</reference>
<protein>
    <recommendedName>
        <fullName evidence="3">Thiaminase-2/PQQC domain-containing protein</fullName>
    </recommendedName>
</protein>
<dbReference type="InterPro" id="IPR050967">
    <property type="entry name" value="Thiamine_Salvage_TenA"/>
</dbReference>
<feature type="signal peptide" evidence="2">
    <location>
        <begin position="1"/>
        <end position="23"/>
    </location>
</feature>
<dbReference type="GO" id="GO:0005829">
    <property type="term" value="C:cytosol"/>
    <property type="evidence" value="ECO:0007669"/>
    <property type="project" value="TreeGrafter"/>
</dbReference>
<feature type="transmembrane region" description="Helical" evidence="1">
    <location>
        <begin position="294"/>
        <end position="313"/>
    </location>
</feature>
<evidence type="ECO:0000256" key="1">
    <source>
        <dbReference type="SAM" id="Phobius"/>
    </source>
</evidence>
<dbReference type="GO" id="GO:0006772">
    <property type="term" value="P:thiamine metabolic process"/>
    <property type="evidence" value="ECO:0007669"/>
    <property type="project" value="UniProtKB-ARBA"/>
</dbReference>
<name>A0A7S4SXR1_9DINO</name>
<dbReference type="AlphaFoldDB" id="A0A7S4SXR1"/>
<dbReference type="InterPro" id="IPR016084">
    <property type="entry name" value="Haem_Oase-like_multi-hlx"/>
</dbReference>
<keyword evidence="2" id="KW-0732">Signal</keyword>
<sequence length="339" mass="36191">MSSLGLRGVLWLSLASGLRLVGASDAAARGTANKELPELPNNSFAQRLFKDALPLANLSLHGRFINEMADGSLAAEVFKRYLTQDNLYLFKYARAYAALASRSEQNDDFFWIMKKAKAFLEEHGPEANTSITEEDFDREALPVTVAYTDLLLQAVWHEDAVVGFAAVLPCQRLYDWLFATLEASRPPGPGNPYRDFIRQYADPANHRVSEQLEALLDRRAARGLPPGVEARARERYRAAMAFEADFFQQAFAGGGGGGALPLLAATGAHGRAGSGTRKAAATAAAARHHGGVRMAALVAAAALGGMVVALAVLRAAPPRGCGRGSGSAQLLAREAVVCP</sequence>
<keyword evidence="1" id="KW-0472">Membrane</keyword>
<dbReference type="SUPFAM" id="SSF48613">
    <property type="entry name" value="Heme oxygenase-like"/>
    <property type="match status" value="1"/>
</dbReference>
<organism evidence="4">
    <name type="scientific">Alexandrium monilatum</name>
    <dbReference type="NCBI Taxonomy" id="311494"/>
    <lineage>
        <taxon>Eukaryota</taxon>
        <taxon>Sar</taxon>
        <taxon>Alveolata</taxon>
        <taxon>Dinophyceae</taxon>
        <taxon>Gonyaulacales</taxon>
        <taxon>Pyrocystaceae</taxon>
        <taxon>Alexandrium</taxon>
    </lineage>
</organism>
<accession>A0A7S4SXR1</accession>
<dbReference type="EMBL" id="HBNR01081576">
    <property type="protein sequence ID" value="CAE4658727.1"/>
    <property type="molecule type" value="Transcribed_RNA"/>
</dbReference>
<proteinExistence type="predicted"/>
<keyword evidence="1" id="KW-0812">Transmembrane</keyword>
<feature type="domain" description="Thiaminase-2/PQQC" evidence="3">
    <location>
        <begin position="63"/>
        <end position="249"/>
    </location>
</feature>
<dbReference type="Gene3D" id="1.20.910.10">
    <property type="entry name" value="Heme oxygenase-like"/>
    <property type="match status" value="1"/>
</dbReference>
<keyword evidence="1" id="KW-1133">Transmembrane helix</keyword>
<dbReference type="Pfam" id="PF03070">
    <property type="entry name" value="TENA_THI-4"/>
    <property type="match status" value="1"/>
</dbReference>
<feature type="chain" id="PRO_5031336784" description="Thiaminase-2/PQQC domain-containing protein" evidence="2">
    <location>
        <begin position="24"/>
        <end position="339"/>
    </location>
</feature>
<evidence type="ECO:0000313" key="4">
    <source>
        <dbReference type="EMBL" id="CAE4658727.1"/>
    </source>
</evidence>
<dbReference type="PANTHER" id="PTHR43198">
    <property type="entry name" value="BIFUNCTIONAL TH2 PROTEIN"/>
    <property type="match status" value="1"/>
</dbReference>
<dbReference type="PANTHER" id="PTHR43198:SF2">
    <property type="entry name" value="SI:CH1073-67J19.1-RELATED"/>
    <property type="match status" value="1"/>
</dbReference>
<evidence type="ECO:0000256" key="2">
    <source>
        <dbReference type="SAM" id="SignalP"/>
    </source>
</evidence>
<dbReference type="InterPro" id="IPR004305">
    <property type="entry name" value="Thiaminase-2/PQQC"/>
</dbReference>